<feature type="transmembrane region" description="Helical" evidence="6">
    <location>
        <begin position="363"/>
        <end position="382"/>
    </location>
</feature>
<dbReference type="EMBL" id="CP033896">
    <property type="protein sequence ID" value="AZA14527.1"/>
    <property type="molecule type" value="Genomic_DNA"/>
</dbReference>
<accession>A0A3G6J8Y5</accession>
<feature type="transmembrane region" description="Helical" evidence="6">
    <location>
        <begin position="141"/>
        <end position="162"/>
    </location>
</feature>
<feature type="transmembrane region" description="Helical" evidence="6">
    <location>
        <begin position="107"/>
        <end position="129"/>
    </location>
</feature>
<evidence type="ECO:0000313" key="8">
    <source>
        <dbReference type="Proteomes" id="UP000269019"/>
    </source>
</evidence>
<dbReference type="GO" id="GO:0005886">
    <property type="term" value="C:plasma membrane"/>
    <property type="evidence" value="ECO:0007669"/>
    <property type="project" value="UniProtKB-SubCell"/>
</dbReference>
<keyword evidence="8" id="KW-1185">Reference proteome</keyword>
<feature type="transmembrane region" description="Helical" evidence="6">
    <location>
        <begin position="250"/>
        <end position="272"/>
    </location>
</feature>
<evidence type="ECO:0000256" key="3">
    <source>
        <dbReference type="ARBA" id="ARBA00022692"/>
    </source>
</evidence>
<dbReference type="KEGG" id="ccho:CCHOA_10740"/>
<feature type="transmembrane region" description="Helical" evidence="6">
    <location>
        <begin position="168"/>
        <end position="189"/>
    </location>
</feature>
<evidence type="ECO:0000256" key="1">
    <source>
        <dbReference type="ARBA" id="ARBA00004651"/>
    </source>
</evidence>
<organism evidence="7 8">
    <name type="scientific">Corynebacterium choanae</name>
    <dbReference type="NCBI Taxonomy" id="1862358"/>
    <lineage>
        <taxon>Bacteria</taxon>
        <taxon>Bacillati</taxon>
        <taxon>Actinomycetota</taxon>
        <taxon>Actinomycetes</taxon>
        <taxon>Mycobacteriales</taxon>
        <taxon>Corynebacteriaceae</taxon>
        <taxon>Corynebacterium</taxon>
    </lineage>
</organism>
<evidence type="ECO:0008006" key="9">
    <source>
        <dbReference type="Google" id="ProtNLM"/>
    </source>
</evidence>
<dbReference type="InterPro" id="IPR050833">
    <property type="entry name" value="Poly_Biosynth_Transport"/>
</dbReference>
<evidence type="ECO:0000313" key="7">
    <source>
        <dbReference type="EMBL" id="AZA14527.1"/>
    </source>
</evidence>
<feature type="transmembrane region" description="Helical" evidence="6">
    <location>
        <begin position="331"/>
        <end position="356"/>
    </location>
</feature>
<keyword evidence="3 6" id="KW-0812">Transmembrane</keyword>
<feature type="transmembrane region" description="Helical" evidence="6">
    <location>
        <begin position="31"/>
        <end position="52"/>
    </location>
</feature>
<evidence type="ECO:0000256" key="6">
    <source>
        <dbReference type="SAM" id="Phobius"/>
    </source>
</evidence>
<gene>
    <name evidence="7" type="ORF">CCHOA_10740</name>
</gene>
<feature type="transmembrane region" description="Helical" evidence="6">
    <location>
        <begin position="210"/>
        <end position="230"/>
    </location>
</feature>
<evidence type="ECO:0000256" key="4">
    <source>
        <dbReference type="ARBA" id="ARBA00022989"/>
    </source>
</evidence>
<keyword evidence="5 6" id="KW-0472">Membrane</keyword>
<keyword evidence="2" id="KW-1003">Cell membrane</keyword>
<feature type="transmembrane region" description="Helical" evidence="6">
    <location>
        <begin position="293"/>
        <end position="319"/>
    </location>
</feature>
<feature type="transmembrane region" description="Helical" evidence="6">
    <location>
        <begin position="388"/>
        <end position="407"/>
    </location>
</feature>
<dbReference type="Proteomes" id="UP000269019">
    <property type="component" value="Chromosome"/>
</dbReference>
<reference evidence="7 8" key="1">
    <citation type="submission" date="2018-11" db="EMBL/GenBank/DDBJ databases">
        <authorList>
            <person name="Kleinhagauer T."/>
            <person name="Glaeser S.P."/>
            <person name="Spergser J."/>
            <person name="Ruckert C."/>
            <person name="Kaempfer P."/>
            <person name="Busse H.-J."/>
        </authorList>
    </citation>
    <scope>NUCLEOTIDE SEQUENCE [LARGE SCALE GENOMIC DNA]</scope>
    <source>
        <strain evidence="7 8">200CH</strain>
    </source>
</reference>
<protein>
    <recommendedName>
        <fullName evidence="9">Polysaccharide biosynthesis protein</fullName>
    </recommendedName>
</protein>
<proteinExistence type="predicted"/>
<name>A0A3G6J8Y5_9CORY</name>
<sequence precursor="true">MRALSVATVVAALSGFFILFAATWTLSATDASVFLAYWGLFFALTGCIDGVMQETTRAVSAKESKPGFQRARHGARPILVGAGIGLVIAAVVLVTAPLWMGAMTGDFVTGATMLFAAGLASYAVQAVVAGAVSGTKAWLPFAWLVAVDSLIRVVVVVAAWWAGWGVHVFFIATVIGAFTWLGLVAGSPATRAALRRRADVTVPMFLRQTVTAMAATGATALLITGFPAFMKATADESIIVLPSSVAGGEHTVTLAALMLAVMLTRAPILVPLQRFQPALIVRFVEGQQVRRVLLKPALILGAVTAVGAAAAWLVGPWILRLVFAPEMFVPGAVLAMLTIAAGATGMVMITGCFALATGQHRRYVAGWAVASAVAFGCLALPINLVATTVLALITGPVAGIATHLLALPSPRHTKSRFTPAGQQAQPAP</sequence>
<dbReference type="AlphaFoldDB" id="A0A3G6J8Y5"/>
<dbReference type="RefSeq" id="WP_206425791.1">
    <property type="nucleotide sequence ID" value="NZ_CP033896.1"/>
</dbReference>
<dbReference type="PANTHER" id="PTHR30250:SF11">
    <property type="entry name" value="O-ANTIGEN TRANSPORTER-RELATED"/>
    <property type="match status" value="1"/>
</dbReference>
<comment type="subcellular location">
    <subcellularLocation>
        <location evidence="1">Cell membrane</location>
        <topology evidence="1">Multi-pass membrane protein</topology>
    </subcellularLocation>
</comment>
<dbReference type="PANTHER" id="PTHR30250">
    <property type="entry name" value="PST FAMILY PREDICTED COLANIC ACID TRANSPORTER"/>
    <property type="match status" value="1"/>
</dbReference>
<feature type="transmembrane region" description="Helical" evidence="6">
    <location>
        <begin position="78"/>
        <end position="101"/>
    </location>
</feature>
<evidence type="ECO:0000256" key="2">
    <source>
        <dbReference type="ARBA" id="ARBA00022475"/>
    </source>
</evidence>
<keyword evidence="4 6" id="KW-1133">Transmembrane helix</keyword>
<evidence type="ECO:0000256" key="5">
    <source>
        <dbReference type="ARBA" id="ARBA00023136"/>
    </source>
</evidence>